<keyword evidence="3" id="KW-1185">Reference proteome</keyword>
<proteinExistence type="predicted"/>
<organism evidence="2 3">
    <name type="scientific">Ramazzottius varieornatus</name>
    <name type="common">Water bear</name>
    <name type="synonym">Tardigrade</name>
    <dbReference type="NCBI Taxonomy" id="947166"/>
    <lineage>
        <taxon>Eukaryota</taxon>
        <taxon>Metazoa</taxon>
        <taxon>Ecdysozoa</taxon>
        <taxon>Tardigrada</taxon>
        <taxon>Eutardigrada</taxon>
        <taxon>Parachela</taxon>
        <taxon>Hypsibioidea</taxon>
        <taxon>Ramazzottiidae</taxon>
        <taxon>Ramazzottius</taxon>
    </lineage>
</organism>
<dbReference type="AlphaFoldDB" id="A0A1D1VVS5"/>
<feature type="region of interest" description="Disordered" evidence="1">
    <location>
        <begin position="1"/>
        <end position="35"/>
    </location>
</feature>
<accession>A0A1D1VVS5</accession>
<evidence type="ECO:0000313" key="3">
    <source>
        <dbReference type="Proteomes" id="UP000186922"/>
    </source>
</evidence>
<protein>
    <submittedName>
        <fullName evidence="2">Uncharacterized protein</fullName>
    </submittedName>
</protein>
<gene>
    <name evidence="2" type="primary">RvY_13574-1</name>
    <name evidence="2" type="synonym">RvY_13574.1</name>
    <name evidence="2" type="ORF">RvY_13574</name>
</gene>
<evidence type="ECO:0000313" key="2">
    <source>
        <dbReference type="EMBL" id="GAV03094.1"/>
    </source>
</evidence>
<dbReference type="EMBL" id="BDGG01000009">
    <property type="protein sequence ID" value="GAV03094.1"/>
    <property type="molecule type" value="Genomic_DNA"/>
</dbReference>
<evidence type="ECO:0000256" key="1">
    <source>
        <dbReference type="SAM" id="MobiDB-lite"/>
    </source>
</evidence>
<name>A0A1D1VVS5_RAMVA</name>
<comment type="caution">
    <text evidence="2">The sequence shown here is derived from an EMBL/GenBank/DDBJ whole genome shotgun (WGS) entry which is preliminary data.</text>
</comment>
<sequence length="133" mass="14650">MAPLEFANKPSLSVTPPPIEAPSSERGTENALGVDGRDDSGCFLFAGPEDENSPLFGKRVALIIPILAVRTKVPKSLLHWAIKSERRLKIAGYMNKDSEHLTTLLKVKLETPAKQCELRQMIAAFREVAKPNQ</sequence>
<dbReference type="Proteomes" id="UP000186922">
    <property type="component" value="Unassembled WGS sequence"/>
</dbReference>
<dbReference type="OrthoDB" id="10614862at2759"/>
<reference evidence="2 3" key="1">
    <citation type="journal article" date="2016" name="Nat. Commun.">
        <title>Extremotolerant tardigrade genome and improved radiotolerance of human cultured cells by tardigrade-unique protein.</title>
        <authorList>
            <person name="Hashimoto T."/>
            <person name="Horikawa D.D."/>
            <person name="Saito Y."/>
            <person name="Kuwahara H."/>
            <person name="Kozuka-Hata H."/>
            <person name="Shin-I T."/>
            <person name="Minakuchi Y."/>
            <person name="Ohishi K."/>
            <person name="Motoyama A."/>
            <person name="Aizu T."/>
            <person name="Enomoto A."/>
            <person name="Kondo K."/>
            <person name="Tanaka S."/>
            <person name="Hara Y."/>
            <person name="Koshikawa S."/>
            <person name="Sagara H."/>
            <person name="Miura T."/>
            <person name="Yokobori S."/>
            <person name="Miyagawa K."/>
            <person name="Suzuki Y."/>
            <person name="Kubo T."/>
            <person name="Oyama M."/>
            <person name="Kohara Y."/>
            <person name="Fujiyama A."/>
            <person name="Arakawa K."/>
            <person name="Katayama T."/>
            <person name="Toyoda A."/>
            <person name="Kunieda T."/>
        </authorList>
    </citation>
    <scope>NUCLEOTIDE SEQUENCE [LARGE SCALE GENOMIC DNA]</scope>
    <source>
        <strain evidence="2 3">YOKOZUNA-1</strain>
    </source>
</reference>